<feature type="transmembrane region" description="Helical" evidence="12">
    <location>
        <begin position="67"/>
        <end position="87"/>
    </location>
</feature>
<keyword evidence="11 12" id="KW-0472">Membrane</keyword>
<evidence type="ECO:0000256" key="3">
    <source>
        <dbReference type="ARBA" id="ARBA00022475"/>
    </source>
</evidence>
<dbReference type="PANTHER" id="PTHR43221">
    <property type="entry name" value="PROTEASE HTPX"/>
    <property type="match status" value="1"/>
</dbReference>
<evidence type="ECO:0000256" key="7">
    <source>
        <dbReference type="ARBA" id="ARBA00022801"/>
    </source>
</evidence>
<evidence type="ECO:0000256" key="2">
    <source>
        <dbReference type="ARBA" id="ARBA00004651"/>
    </source>
</evidence>
<keyword evidence="4" id="KW-0645">Protease</keyword>
<reference evidence="14 15" key="1">
    <citation type="journal article" date="2018" name="Nat. Biotechnol.">
        <title>A standardized bacterial taxonomy based on genome phylogeny substantially revises the tree of life.</title>
        <authorList>
            <person name="Parks D.H."/>
            <person name="Chuvochina M."/>
            <person name="Waite D.W."/>
            <person name="Rinke C."/>
            <person name="Skarshewski A."/>
            <person name="Chaumeil P.A."/>
            <person name="Hugenholtz P."/>
        </authorList>
    </citation>
    <scope>NUCLEOTIDE SEQUENCE [LARGE SCALE GENOMIC DNA]</scope>
    <source>
        <strain evidence="14">UBA8733</strain>
    </source>
</reference>
<evidence type="ECO:0000256" key="12">
    <source>
        <dbReference type="SAM" id="Phobius"/>
    </source>
</evidence>
<evidence type="ECO:0000256" key="10">
    <source>
        <dbReference type="ARBA" id="ARBA00023049"/>
    </source>
</evidence>
<comment type="caution">
    <text evidence="14">The sequence shown here is derived from an EMBL/GenBank/DDBJ whole genome shotgun (WGS) entry which is preliminary data.</text>
</comment>
<proteinExistence type="predicted"/>
<evidence type="ECO:0000256" key="6">
    <source>
        <dbReference type="ARBA" id="ARBA00022723"/>
    </source>
</evidence>
<dbReference type="GO" id="GO:0005886">
    <property type="term" value="C:plasma membrane"/>
    <property type="evidence" value="ECO:0007669"/>
    <property type="project" value="UniProtKB-SubCell"/>
</dbReference>
<keyword evidence="10" id="KW-0482">Metalloprotease</keyword>
<evidence type="ECO:0000256" key="4">
    <source>
        <dbReference type="ARBA" id="ARBA00022670"/>
    </source>
</evidence>
<dbReference type="InterPro" id="IPR050083">
    <property type="entry name" value="HtpX_protease"/>
</dbReference>
<evidence type="ECO:0000256" key="1">
    <source>
        <dbReference type="ARBA" id="ARBA00001947"/>
    </source>
</evidence>
<dbReference type="Gene3D" id="1.10.3680.10">
    <property type="entry name" value="TerB-like"/>
    <property type="match status" value="1"/>
</dbReference>
<evidence type="ECO:0000256" key="5">
    <source>
        <dbReference type="ARBA" id="ARBA00022692"/>
    </source>
</evidence>
<dbReference type="CDD" id="cd07328">
    <property type="entry name" value="M48_Ste24p_like"/>
    <property type="match status" value="1"/>
</dbReference>
<organism evidence="14 15">
    <name type="scientific">Hyphomonas adhaerens</name>
    <dbReference type="NCBI Taxonomy" id="81029"/>
    <lineage>
        <taxon>Bacteria</taxon>
        <taxon>Pseudomonadati</taxon>
        <taxon>Pseudomonadota</taxon>
        <taxon>Alphaproteobacteria</taxon>
        <taxon>Hyphomonadales</taxon>
        <taxon>Hyphomonadaceae</taxon>
        <taxon>Hyphomonas</taxon>
    </lineage>
</organism>
<accession>A0A3B9H3X7</accession>
<keyword evidence="9 12" id="KW-1133">Transmembrane helix</keyword>
<dbReference type="InterPro" id="IPR001915">
    <property type="entry name" value="Peptidase_M48"/>
</dbReference>
<keyword evidence="3" id="KW-1003">Cell membrane</keyword>
<name>A0A3B9H3X7_9PROT</name>
<dbReference type="InterPro" id="IPR029024">
    <property type="entry name" value="TerB-like"/>
</dbReference>
<dbReference type="Pfam" id="PF01435">
    <property type="entry name" value="Peptidase_M48"/>
    <property type="match status" value="1"/>
</dbReference>
<dbReference type="SUPFAM" id="SSF158682">
    <property type="entry name" value="TerB-like"/>
    <property type="match status" value="1"/>
</dbReference>
<comment type="cofactor">
    <cofactor evidence="1">
        <name>Zn(2+)</name>
        <dbReference type="ChEBI" id="CHEBI:29105"/>
    </cofactor>
</comment>
<dbReference type="RefSeq" id="WP_272992863.1">
    <property type="nucleotide sequence ID" value="NZ_CAJWRG010000003.1"/>
</dbReference>
<keyword evidence="7" id="KW-0378">Hydrolase</keyword>
<keyword evidence="5 12" id="KW-0812">Transmembrane</keyword>
<dbReference type="EMBL" id="DMAN01000419">
    <property type="protein sequence ID" value="HAE29156.1"/>
    <property type="molecule type" value="Genomic_DNA"/>
</dbReference>
<dbReference type="Gene3D" id="3.30.2010.10">
    <property type="entry name" value="Metalloproteases ('zincins'), catalytic domain"/>
    <property type="match status" value="1"/>
</dbReference>
<feature type="transmembrane region" description="Helical" evidence="12">
    <location>
        <begin position="99"/>
        <end position="129"/>
    </location>
</feature>
<dbReference type="PANTHER" id="PTHR43221:SF1">
    <property type="entry name" value="PROTEASE HTPX"/>
    <property type="match status" value="1"/>
</dbReference>
<protein>
    <recommendedName>
        <fullName evidence="13">Peptidase M48 domain-containing protein</fullName>
    </recommendedName>
</protein>
<comment type="subcellular location">
    <subcellularLocation>
        <location evidence="2">Cell membrane</location>
        <topology evidence="2">Multi-pass membrane protein</topology>
    </subcellularLocation>
</comment>
<evidence type="ECO:0000256" key="11">
    <source>
        <dbReference type="ARBA" id="ARBA00023136"/>
    </source>
</evidence>
<keyword evidence="8" id="KW-0862">Zinc</keyword>
<evidence type="ECO:0000256" key="9">
    <source>
        <dbReference type="ARBA" id="ARBA00022989"/>
    </source>
</evidence>
<gene>
    <name evidence="14" type="ORF">DCG58_18500</name>
</gene>
<dbReference type="GO" id="GO:0006508">
    <property type="term" value="P:proteolysis"/>
    <property type="evidence" value="ECO:0007669"/>
    <property type="project" value="UniProtKB-KW"/>
</dbReference>
<sequence length="590" mass="65405">MRSVFMAVLLNGFAPLLYLLVFQFGLGEYQSAAQSAGYTDVFEACRYIGGSSSGDCEELNFLLGAKWVAIAAIAAGTVVPFLLYLVPTILGRSRITLGLFFPLALPFALLATLAISISSIVFVGLAAHVLTTWTFHVIWPYLYIVLGLGGLFLLLVTLSAFGTVFSATANREFGHLLDKHQLPDVWEMLEDLARQLKVRRPKNVIVGVSPTFYITNAKTEILPSKKIVSGETLYLSATLCRLLTPDELKSIIAHELMHYKGKDLTYTRIFFPIYRLLASMIQQLSNSENAAGLPLLANLQPLYAGFTQSERRISRQRELAADAGAAKVTQPIALANALAKVSIFSSTWDLALRDNSNALRIAEYTGNAPDALLGYAVYECSNDFVDEQFHSLLSKRLSHPTDTHPTMQDRFDNLGVTLSEITRTYFDTHNEVPDALVIEGEGITDQIGIAFLYETLSQYPVTLPPEDDAEAKNERAAYRLLYQIITHFIRADGLTLPEEVKAAEAVGRRHFPDFNPLIFREYVHGTSELLPLDRLAEFSVSIFNENGIESIRQILHEVVMADGEAHPDEQVLLHDYLSNVEKHVAATAVQ</sequence>
<dbReference type="AlphaFoldDB" id="A0A3B9H3X7"/>
<keyword evidence="6" id="KW-0479">Metal-binding</keyword>
<evidence type="ECO:0000313" key="15">
    <source>
        <dbReference type="Proteomes" id="UP000259610"/>
    </source>
</evidence>
<evidence type="ECO:0000256" key="8">
    <source>
        <dbReference type="ARBA" id="ARBA00022833"/>
    </source>
</evidence>
<feature type="transmembrane region" description="Helical" evidence="12">
    <location>
        <begin position="141"/>
        <end position="165"/>
    </location>
</feature>
<evidence type="ECO:0000313" key="14">
    <source>
        <dbReference type="EMBL" id="HAE29156.1"/>
    </source>
</evidence>
<feature type="transmembrane region" description="Helical" evidence="12">
    <location>
        <begin position="7"/>
        <end position="26"/>
    </location>
</feature>
<dbReference type="GO" id="GO:0004222">
    <property type="term" value="F:metalloendopeptidase activity"/>
    <property type="evidence" value="ECO:0007669"/>
    <property type="project" value="InterPro"/>
</dbReference>
<dbReference type="Proteomes" id="UP000259610">
    <property type="component" value="Unassembled WGS sequence"/>
</dbReference>
<evidence type="ECO:0000259" key="13">
    <source>
        <dbReference type="Pfam" id="PF01435"/>
    </source>
</evidence>
<feature type="domain" description="Peptidase M48" evidence="13">
    <location>
        <begin position="183"/>
        <end position="414"/>
    </location>
</feature>
<dbReference type="CDD" id="cd07177">
    <property type="entry name" value="terB_like"/>
    <property type="match status" value="1"/>
</dbReference>
<dbReference type="GO" id="GO:0046872">
    <property type="term" value="F:metal ion binding"/>
    <property type="evidence" value="ECO:0007669"/>
    <property type="project" value="UniProtKB-KW"/>
</dbReference>